<evidence type="ECO:0000256" key="10">
    <source>
        <dbReference type="ARBA" id="ARBA00023136"/>
    </source>
</evidence>
<dbReference type="PRINTS" id="PR00604">
    <property type="entry name" value="CYTCHRMECIAB"/>
</dbReference>
<evidence type="ECO:0000256" key="8">
    <source>
        <dbReference type="ARBA" id="ARBA00022989"/>
    </source>
</evidence>
<evidence type="ECO:0000256" key="2">
    <source>
        <dbReference type="ARBA" id="ARBA00022448"/>
    </source>
</evidence>
<dbReference type="GO" id="GO:0046872">
    <property type="term" value="F:metal ion binding"/>
    <property type="evidence" value="ECO:0007669"/>
    <property type="project" value="UniProtKB-KW"/>
</dbReference>
<gene>
    <name evidence="13" type="ORF">SAMN04490244_10290</name>
</gene>
<evidence type="ECO:0000256" key="6">
    <source>
        <dbReference type="ARBA" id="ARBA00022723"/>
    </source>
</evidence>
<dbReference type="AlphaFoldDB" id="A0A1H9R404"/>
<keyword evidence="14" id="KW-1185">Reference proteome</keyword>
<dbReference type="Pfam" id="PF00034">
    <property type="entry name" value="Cytochrom_C"/>
    <property type="match status" value="1"/>
</dbReference>
<accession>A0A1H9R404</accession>
<dbReference type="EMBL" id="FOGU01000002">
    <property type="protein sequence ID" value="SER66693.1"/>
    <property type="molecule type" value="Genomic_DNA"/>
</dbReference>
<keyword evidence="8" id="KW-1133">Transmembrane helix</keyword>
<evidence type="ECO:0000313" key="14">
    <source>
        <dbReference type="Proteomes" id="UP000198885"/>
    </source>
</evidence>
<dbReference type="InterPro" id="IPR009056">
    <property type="entry name" value="Cyt_c-like_dom"/>
</dbReference>
<dbReference type="Proteomes" id="UP000198885">
    <property type="component" value="Unassembled WGS sequence"/>
</dbReference>
<evidence type="ECO:0000256" key="11">
    <source>
        <dbReference type="PROSITE-ProRule" id="PRU00433"/>
    </source>
</evidence>
<keyword evidence="4 11" id="KW-0349">Heme</keyword>
<dbReference type="STRING" id="641238.SAMN04490244_10290"/>
<keyword evidence="2" id="KW-0813">Transport</keyword>
<evidence type="ECO:0000313" key="13">
    <source>
        <dbReference type="EMBL" id="SER66693.1"/>
    </source>
</evidence>
<dbReference type="PROSITE" id="PS51007">
    <property type="entry name" value="CYTC"/>
    <property type="match status" value="1"/>
</dbReference>
<dbReference type="InterPro" id="IPR002327">
    <property type="entry name" value="Cyt_c_1A/1B"/>
</dbReference>
<proteinExistence type="predicted"/>
<evidence type="ECO:0000256" key="5">
    <source>
        <dbReference type="ARBA" id="ARBA00022692"/>
    </source>
</evidence>
<keyword evidence="9 11" id="KW-0408">Iron</keyword>
<dbReference type="SUPFAM" id="SSF46626">
    <property type="entry name" value="Cytochrome c"/>
    <property type="match status" value="1"/>
</dbReference>
<evidence type="ECO:0000256" key="9">
    <source>
        <dbReference type="ARBA" id="ARBA00023004"/>
    </source>
</evidence>
<keyword evidence="6 11" id="KW-0479">Metal-binding</keyword>
<evidence type="ECO:0000256" key="4">
    <source>
        <dbReference type="ARBA" id="ARBA00022617"/>
    </source>
</evidence>
<comment type="subcellular location">
    <subcellularLocation>
        <location evidence="1">Cell membrane</location>
        <topology evidence="1">Single-pass membrane protein</topology>
    </subcellularLocation>
</comment>
<feature type="domain" description="Cytochrome c" evidence="12">
    <location>
        <begin position="72"/>
        <end position="170"/>
    </location>
</feature>
<dbReference type="GO" id="GO:0005886">
    <property type="term" value="C:plasma membrane"/>
    <property type="evidence" value="ECO:0007669"/>
    <property type="project" value="UniProtKB-SubCell"/>
</dbReference>
<name>A0A1H9R404_9RHOB</name>
<dbReference type="GO" id="GO:0020037">
    <property type="term" value="F:heme binding"/>
    <property type="evidence" value="ECO:0007669"/>
    <property type="project" value="InterPro"/>
</dbReference>
<dbReference type="Gene3D" id="1.10.760.10">
    <property type="entry name" value="Cytochrome c-like domain"/>
    <property type="match status" value="1"/>
</dbReference>
<dbReference type="FunFam" id="1.10.760.10:FF:000026">
    <property type="entry name" value="Cytochrome C, membrane-bound"/>
    <property type="match status" value="1"/>
</dbReference>
<reference evidence="13 14" key="1">
    <citation type="submission" date="2016-10" db="EMBL/GenBank/DDBJ databases">
        <authorList>
            <person name="de Groot N.N."/>
        </authorList>
    </citation>
    <scope>NUCLEOTIDE SEQUENCE [LARGE SCALE GENOMIC DNA]</scope>
    <source>
        <strain evidence="13 14">DSM 23042</strain>
    </source>
</reference>
<dbReference type="OrthoDB" id="9805828at2"/>
<keyword evidence="10" id="KW-0472">Membrane</keyword>
<keyword evidence="7" id="KW-0249">Electron transport</keyword>
<dbReference type="InterPro" id="IPR036909">
    <property type="entry name" value="Cyt_c-like_dom_sf"/>
</dbReference>
<evidence type="ECO:0000256" key="7">
    <source>
        <dbReference type="ARBA" id="ARBA00022982"/>
    </source>
</evidence>
<keyword evidence="3" id="KW-1003">Cell membrane</keyword>
<sequence length="171" mass="17950">MFDTMTGVKVVGSFCGALLILLLGKWAAEGLYHVGGGHHGEEQAYSIPVEEGGGGEEEAEPEQDFATVFEQASADAGERVYTKCRSCHNLDGSNATGPHLDGVVGREVASVEGFSYSGALVEVADVWSPENLNGFLESPRDYAPGTQMGFAGLSSVEDRANLIAYLETTGG</sequence>
<dbReference type="RefSeq" id="WP_092688499.1">
    <property type="nucleotide sequence ID" value="NZ_CBDDGO010000004.1"/>
</dbReference>
<organism evidence="13 14">
    <name type="scientific">Tranquillimonas rosea</name>
    <dbReference type="NCBI Taxonomy" id="641238"/>
    <lineage>
        <taxon>Bacteria</taxon>
        <taxon>Pseudomonadati</taxon>
        <taxon>Pseudomonadota</taxon>
        <taxon>Alphaproteobacteria</taxon>
        <taxon>Rhodobacterales</taxon>
        <taxon>Roseobacteraceae</taxon>
        <taxon>Tranquillimonas</taxon>
    </lineage>
</organism>
<evidence type="ECO:0000259" key="12">
    <source>
        <dbReference type="PROSITE" id="PS51007"/>
    </source>
</evidence>
<evidence type="ECO:0000256" key="1">
    <source>
        <dbReference type="ARBA" id="ARBA00004162"/>
    </source>
</evidence>
<keyword evidence="5" id="KW-0812">Transmembrane</keyword>
<protein>
    <submittedName>
        <fullName evidence="13">Cytochrome c</fullName>
    </submittedName>
</protein>
<dbReference type="GO" id="GO:0009055">
    <property type="term" value="F:electron transfer activity"/>
    <property type="evidence" value="ECO:0007669"/>
    <property type="project" value="InterPro"/>
</dbReference>
<evidence type="ECO:0000256" key="3">
    <source>
        <dbReference type="ARBA" id="ARBA00022475"/>
    </source>
</evidence>
<dbReference type="PANTHER" id="PTHR11961">
    <property type="entry name" value="CYTOCHROME C"/>
    <property type="match status" value="1"/>
</dbReference>